<dbReference type="HAMAP" id="MF_02215">
    <property type="entry name" value="UbiJ"/>
    <property type="match status" value="1"/>
</dbReference>
<gene>
    <name evidence="1" type="primary">ubiJ</name>
    <name evidence="3" type="ORF">Y5W_02181</name>
</gene>
<dbReference type="EMBL" id="ARXX01000031">
    <property type="protein sequence ID" value="MBF5056887.1"/>
    <property type="molecule type" value="Genomic_DNA"/>
</dbReference>
<dbReference type="Pfam" id="PF02036">
    <property type="entry name" value="SCP2"/>
    <property type="match status" value="1"/>
</dbReference>
<keyword evidence="4" id="KW-1185">Reference proteome</keyword>
<dbReference type="PANTHER" id="PTHR38693">
    <property type="entry name" value="UBIQUINONE BIOSYNTHESIS PROTEIN UBIJ"/>
    <property type="match status" value="1"/>
</dbReference>
<sequence length="209" mass="22980">MREPGLLSTTATATAERAINAALRGDPASAARLNRHAGRLLAVRLTLPSTALYALIVEDGVELYLRSEAEPDVTVTGNPVDLAALVLDWRRQPGVIGGPVRVEGNRELLQDLRELATDLRLDWGALLEPLIGGELAQQVDLGARRLFGWARDTLNRLGDQVGDYLGSEAGLLALRRDLYEFYQDVDELRGDVDRLQARVQHLKNRSPGR</sequence>
<dbReference type="Proteomes" id="UP000662703">
    <property type="component" value="Unassembled WGS sequence"/>
</dbReference>
<comment type="subcellular location">
    <subcellularLocation>
        <location evidence="1">Cytoplasm</location>
    </subcellularLocation>
</comment>
<dbReference type="RefSeq" id="WP_194865261.1">
    <property type="nucleotide sequence ID" value="NZ_ARXX01000031.1"/>
</dbReference>
<feature type="domain" description="SCP2" evidence="2">
    <location>
        <begin position="19"/>
        <end position="116"/>
    </location>
</feature>
<dbReference type="PANTHER" id="PTHR38693:SF1">
    <property type="entry name" value="UBIQUINONE BIOSYNTHESIS ACCESSORY FACTOR UBIJ"/>
    <property type="match status" value="1"/>
</dbReference>
<evidence type="ECO:0000256" key="1">
    <source>
        <dbReference type="HAMAP-Rule" id="MF_02215"/>
    </source>
</evidence>
<reference evidence="3 4" key="1">
    <citation type="submission" date="2012-09" db="EMBL/GenBank/DDBJ databases">
        <title>Genome Sequence of alkane-degrading Bacterium Alcanivorax sp. 521-1.</title>
        <authorList>
            <person name="Lai Q."/>
            <person name="Shao Z."/>
        </authorList>
    </citation>
    <scope>NUCLEOTIDE SEQUENCE [LARGE SCALE GENOMIC DNA]</scope>
    <source>
        <strain evidence="3 4">521-1</strain>
    </source>
</reference>
<keyword evidence="1" id="KW-0831">Ubiquinone biosynthesis</keyword>
<protein>
    <recommendedName>
        <fullName evidence="1">Ubiquinone biosynthesis accessory factor UbiJ</fullName>
    </recommendedName>
</protein>
<proteinExistence type="inferred from homology"/>
<dbReference type="InterPro" id="IPR038989">
    <property type="entry name" value="UbiJ"/>
</dbReference>
<organism evidence="3 4">
    <name type="scientific">Alloalcanivorax profundimaris</name>
    <dbReference type="NCBI Taxonomy" id="2735259"/>
    <lineage>
        <taxon>Bacteria</taxon>
        <taxon>Pseudomonadati</taxon>
        <taxon>Pseudomonadota</taxon>
        <taxon>Gammaproteobacteria</taxon>
        <taxon>Oceanospirillales</taxon>
        <taxon>Alcanivoracaceae</taxon>
        <taxon>Alloalcanivorax</taxon>
    </lineage>
</organism>
<comment type="similarity">
    <text evidence="1">Belongs to the UbiJ family.</text>
</comment>
<comment type="pathway">
    <text evidence="1">Cofactor biosynthesis; ubiquinone biosynthesis.</text>
</comment>
<comment type="function">
    <text evidence="1">Required for ubiquinone (coenzyme Q) biosynthesis. Binds hydrophobic ubiquinone biosynthetic intermediates via its SCP2 domain and is essential for the stability of the Ubi complex. May constitute a docking platform where Ubi enzymes assemble and access their SCP2-bound polyprenyl substrates.</text>
</comment>
<dbReference type="InterPro" id="IPR003033">
    <property type="entry name" value="SCP2_sterol-bd_dom"/>
</dbReference>
<keyword evidence="1" id="KW-0963">Cytoplasm</keyword>
<accession>A0ABS0ATD8</accession>
<dbReference type="InterPro" id="IPR036527">
    <property type="entry name" value="SCP2_sterol-bd_dom_sf"/>
</dbReference>
<name>A0ABS0ATD8_9GAMM</name>
<comment type="caution">
    <text evidence="3">The sequence shown here is derived from an EMBL/GenBank/DDBJ whole genome shotgun (WGS) entry which is preliminary data.</text>
</comment>
<evidence type="ECO:0000259" key="2">
    <source>
        <dbReference type="Pfam" id="PF02036"/>
    </source>
</evidence>
<evidence type="ECO:0000313" key="3">
    <source>
        <dbReference type="EMBL" id="MBF5056887.1"/>
    </source>
</evidence>
<evidence type="ECO:0000313" key="4">
    <source>
        <dbReference type="Proteomes" id="UP000662703"/>
    </source>
</evidence>
<dbReference type="SUPFAM" id="SSF55718">
    <property type="entry name" value="SCP-like"/>
    <property type="match status" value="1"/>
</dbReference>